<sequence>MRARVTIKDTNNMAKITKNLNKLNKKRIKVGVFGDDNYKYGDDANIVTIARVHEYGATIKPVKAEWLIIPLIPEAKGKKAADFGDELFFYQKDSNKAFLARKRGNNIQNVFLLLKSVTIPERSFLRSGYDENIDYISKKTESMIDDVIAGNIDPDAFADMIGQEFAGLIQKKLRSITDPPNSPITIGVKGSSNPLMDTGHLVGSIRHEVE</sequence>
<dbReference type="AlphaFoldDB" id="A0A165XLI3"/>
<dbReference type="STRING" id="33936.AZI98_08835"/>
<proteinExistence type="predicted"/>
<organism evidence="1 2">
    <name type="scientific">Aeribacillus pallidus</name>
    <dbReference type="NCBI Taxonomy" id="33936"/>
    <lineage>
        <taxon>Bacteria</taxon>
        <taxon>Bacillati</taxon>
        <taxon>Bacillota</taxon>
        <taxon>Bacilli</taxon>
        <taxon>Bacillales</taxon>
        <taxon>Bacillaceae</taxon>
        <taxon>Aeribacillus</taxon>
    </lineage>
</organism>
<dbReference type="RefSeq" id="WP_201108602.1">
    <property type="nucleotide sequence ID" value="NZ_LWBR01000024.1"/>
</dbReference>
<gene>
    <name evidence="1" type="ORF">AZI98_08835</name>
</gene>
<dbReference type="Proteomes" id="UP000076476">
    <property type="component" value="Unassembled WGS sequence"/>
</dbReference>
<name>A0A165XLI3_9BACI</name>
<keyword evidence="2" id="KW-1185">Reference proteome</keyword>
<evidence type="ECO:0000313" key="2">
    <source>
        <dbReference type="Proteomes" id="UP000076476"/>
    </source>
</evidence>
<reference evidence="1 2" key="1">
    <citation type="submission" date="2016-04" db="EMBL/GenBank/DDBJ databases">
        <title>Draft genome sequence of Aeribacillus pallidus 8m3 from petroleum reservoir.</title>
        <authorList>
            <person name="Poltaraus A.B."/>
            <person name="Nazina T.N."/>
            <person name="Tourova T.P."/>
            <person name="Malakho S.M."/>
            <person name="Korshunova A.V."/>
            <person name="Sokolova D.S."/>
        </authorList>
    </citation>
    <scope>NUCLEOTIDE SEQUENCE [LARGE SCALE GENOMIC DNA]</scope>
    <source>
        <strain evidence="1 2">8m3</strain>
    </source>
</reference>
<comment type="caution">
    <text evidence="1">The sequence shown here is derived from an EMBL/GenBank/DDBJ whole genome shotgun (WGS) entry which is preliminary data.</text>
</comment>
<accession>A0A165XLI3</accession>
<dbReference type="EMBL" id="LWBR01000024">
    <property type="protein sequence ID" value="KZN96159.1"/>
    <property type="molecule type" value="Genomic_DNA"/>
</dbReference>
<protein>
    <submittedName>
        <fullName evidence="1">Uncharacterized protein</fullName>
    </submittedName>
</protein>
<evidence type="ECO:0000313" key="1">
    <source>
        <dbReference type="EMBL" id="KZN96159.1"/>
    </source>
</evidence>